<name>A0A2S0MRT4_9RHOB</name>
<proteinExistence type="predicted"/>
<organism evidence="1 2">
    <name type="scientific">Pukyongiella litopenaei</name>
    <dbReference type="NCBI Taxonomy" id="2605946"/>
    <lineage>
        <taxon>Bacteria</taxon>
        <taxon>Pseudomonadati</taxon>
        <taxon>Pseudomonadota</taxon>
        <taxon>Alphaproteobacteria</taxon>
        <taxon>Rhodobacterales</taxon>
        <taxon>Paracoccaceae</taxon>
        <taxon>Pukyongiella</taxon>
    </lineage>
</organism>
<protein>
    <recommendedName>
        <fullName evidence="3">YCII-related domain-containing protein</fullName>
    </recommendedName>
</protein>
<gene>
    <name evidence="1" type="ORF">C6Y53_13365</name>
</gene>
<dbReference type="RefSeq" id="WP_106472893.1">
    <property type="nucleotide sequence ID" value="NZ_CP027665.1"/>
</dbReference>
<dbReference type="Proteomes" id="UP000237655">
    <property type="component" value="Chromosome"/>
</dbReference>
<evidence type="ECO:0008006" key="3">
    <source>
        <dbReference type="Google" id="ProtNLM"/>
    </source>
</evidence>
<dbReference type="EMBL" id="CP027665">
    <property type="protein sequence ID" value="AVO38582.1"/>
    <property type="molecule type" value="Genomic_DNA"/>
</dbReference>
<keyword evidence="2" id="KW-1185">Reference proteome</keyword>
<dbReference type="InterPro" id="IPR011008">
    <property type="entry name" value="Dimeric_a/b-barrel"/>
</dbReference>
<dbReference type="SUPFAM" id="SSF54909">
    <property type="entry name" value="Dimeric alpha+beta barrel"/>
    <property type="match status" value="1"/>
</dbReference>
<sequence>MPQFLYVYHGGGKPETPEDGAKAMAAWQAWMGGMGDALTTPGAPVGLSKTVTGAGVTGNGGANPASGYSVVAADDLETACEMAKGCPLVVDGSGSVEIAEIIEM</sequence>
<accession>A0A2S0MRT4</accession>
<evidence type="ECO:0000313" key="2">
    <source>
        <dbReference type="Proteomes" id="UP000237655"/>
    </source>
</evidence>
<dbReference type="Gene3D" id="3.30.70.1060">
    <property type="entry name" value="Dimeric alpha+beta barrel"/>
    <property type="match status" value="1"/>
</dbReference>
<evidence type="ECO:0000313" key="1">
    <source>
        <dbReference type="EMBL" id="AVO38582.1"/>
    </source>
</evidence>
<reference evidence="2" key="1">
    <citation type="submission" date="2018-03" db="EMBL/GenBank/DDBJ databases">
        <title>Genomic analysis of the strain SH-1 isolated from shrimp intestine.</title>
        <authorList>
            <person name="Kim Y.-S."/>
            <person name="Kim S.-E."/>
            <person name="Kim K.-H."/>
        </authorList>
    </citation>
    <scope>NUCLEOTIDE SEQUENCE [LARGE SCALE GENOMIC DNA]</scope>
    <source>
        <strain evidence="2">SH-1</strain>
    </source>
</reference>
<dbReference type="KEGG" id="thas:C6Y53_13365"/>
<dbReference type="AlphaFoldDB" id="A0A2S0MRT4"/>